<name>A0A382QTT8_9ZZZZ</name>
<comment type="similarity">
    <text evidence="1">Belongs to the sulfatase family.</text>
</comment>
<feature type="domain" description="Sulfatase N-terminal" evidence="3">
    <location>
        <begin position="3"/>
        <end position="258"/>
    </location>
</feature>
<dbReference type="SUPFAM" id="SSF53649">
    <property type="entry name" value="Alkaline phosphatase-like"/>
    <property type="match status" value="1"/>
</dbReference>
<feature type="non-terminal residue" evidence="4">
    <location>
        <position position="329"/>
    </location>
</feature>
<dbReference type="CDD" id="cd16026">
    <property type="entry name" value="GALNS_like"/>
    <property type="match status" value="1"/>
</dbReference>
<dbReference type="EMBL" id="UINC01116481">
    <property type="protein sequence ID" value="SVC88252.1"/>
    <property type="molecule type" value="Genomic_DNA"/>
</dbReference>
<gene>
    <name evidence="4" type="ORF">METZ01_LOCUS341106</name>
</gene>
<evidence type="ECO:0000259" key="3">
    <source>
        <dbReference type="Pfam" id="PF00884"/>
    </source>
</evidence>
<proteinExistence type="inferred from homology"/>
<dbReference type="InterPro" id="IPR017850">
    <property type="entry name" value="Alkaline_phosphatase_core_sf"/>
</dbReference>
<dbReference type="PANTHER" id="PTHR42693:SF53">
    <property type="entry name" value="ENDO-4-O-SULFATASE"/>
    <property type="match status" value="1"/>
</dbReference>
<dbReference type="PANTHER" id="PTHR42693">
    <property type="entry name" value="ARYLSULFATASE FAMILY MEMBER"/>
    <property type="match status" value="1"/>
</dbReference>
<dbReference type="AlphaFoldDB" id="A0A382QTT8"/>
<dbReference type="InterPro" id="IPR000917">
    <property type="entry name" value="Sulfatase_N"/>
</dbReference>
<evidence type="ECO:0000256" key="1">
    <source>
        <dbReference type="ARBA" id="ARBA00008779"/>
    </source>
</evidence>
<protein>
    <recommendedName>
        <fullName evidence="3">Sulfatase N-terminal domain-containing protein</fullName>
    </recommendedName>
</protein>
<dbReference type="GO" id="GO:0004065">
    <property type="term" value="F:arylsulfatase activity"/>
    <property type="evidence" value="ECO:0007669"/>
    <property type="project" value="TreeGrafter"/>
</dbReference>
<dbReference type="Gene3D" id="3.40.720.10">
    <property type="entry name" value="Alkaline Phosphatase, subunit A"/>
    <property type="match status" value="1"/>
</dbReference>
<organism evidence="4">
    <name type="scientific">marine metagenome</name>
    <dbReference type="NCBI Taxonomy" id="408172"/>
    <lineage>
        <taxon>unclassified sequences</taxon>
        <taxon>metagenomes</taxon>
        <taxon>ecological metagenomes</taxon>
    </lineage>
</organism>
<keyword evidence="2" id="KW-0378">Hydrolase</keyword>
<evidence type="ECO:0000256" key="2">
    <source>
        <dbReference type="ARBA" id="ARBA00022801"/>
    </source>
</evidence>
<feature type="non-terminal residue" evidence="4">
    <location>
        <position position="1"/>
    </location>
</feature>
<accession>A0A382QTT8</accession>
<reference evidence="4" key="1">
    <citation type="submission" date="2018-05" db="EMBL/GenBank/DDBJ databases">
        <authorList>
            <person name="Lanie J.A."/>
            <person name="Ng W.-L."/>
            <person name="Kazmierczak K.M."/>
            <person name="Andrzejewski T.M."/>
            <person name="Davidsen T.M."/>
            <person name="Wayne K.J."/>
            <person name="Tettelin H."/>
            <person name="Glass J.I."/>
            <person name="Rusch D."/>
            <person name="Podicherti R."/>
            <person name="Tsui H.-C.T."/>
            <person name="Winkler M.E."/>
        </authorList>
    </citation>
    <scope>NUCLEOTIDE SEQUENCE</scope>
</reference>
<dbReference type="Pfam" id="PF00884">
    <property type="entry name" value="Sulfatase"/>
    <property type="match status" value="1"/>
</dbReference>
<dbReference type="InterPro" id="IPR050738">
    <property type="entry name" value="Sulfatase"/>
</dbReference>
<evidence type="ECO:0000313" key="4">
    <source>
        <dbReference type="EMBL" id="SVC88252.1"/>
    </source>
</evidence>
<sequence length="329" mass="36542">VHLTSFYSSANVCTAARGGLLTGRYPIRLDLVADVARPTNEIHLAESETTLAETLKSAGYATAIFGKWHLGSREEWSPLNHGFDEFYGVLHSNDMSPFILYENEQQIEEPVNQSTLTQRYTEQALRFMEENQDDPFLIYLPHTFPHVPLLVSEEFEGQSEAGLYGDVVETLDWSIGTILNKVQELGLDENTLVIFTSDNGPWFEGSSGPLRSRKATSWEGGLRVPFIARWPGVIPAGSVSHEPAMNIDIYPTFTRLAGSTLPTSQVVDGKNILPLLANGEKTPHEALLLFNNDRIAAVRSGRWKLIVESFYRTAIASFDNASSYYAPNG</sequence>